<feature type="transmembrane region" description="Helical" evidence="6">
    <location>
        <begin position="223"/>
        <end position="245"/>
    </location>
</feature>
<evidence type="ECO:0000256" key="4">
    <source>
        <dbReference type="ARBA" id="ARBA00022989"/>
    </source>
</evidence>
<dbReference type="Pfam" id="PF13440">
    <property type="entry name" value="Polysacc_synt_3"/>
    <property type="match status" value="1"/>
</dbReference>
<sequence length="416" mass="45894">MHRLLKAITTPTAKSTIIFYIASFAQNIFRYFFHLLLLRFLVPAEYGEFLSYLSLTYLLSIPMGTVATVVTKYVSAYTGKGDSTSTNLFFYYLLKTLSPVTITLGLLLILFANPLSELFKANSVAFIILGISMFVSLFQVVANSYNTAFQKFIFISLIGFINIILTIALSIAFIKLGMGATGAVLGQLVAGIITTLMIYWDIKPSIYPRIKVKKTPHFSLGGFTVYSFLFSLGTLSLISTDILVIRAFSDSYFSGLYSALSILGRMILFGLTPLIGLTLPIASHRYAAHGSAKSILLKLGSLISTIGLIGACIFGLFPSFVIRILSGTQYLAVTPYLGLFAFSMVFFALSQFILSFLMATGRPKATLLLLAATVLQPVLIILFRHSFSGIIWSNFSIQVLLSSSLIFYLFYFRNKN</sequence>
<dbReference type="Proteomes" id="UP000033980">
    <property type="component" value="Unassembled WGS sequence"/>
</dbReference>
<evidence type="ECO:0000256" key="6">
    <source>
        <dbReference type="SAM" id="Phobius"/>
    </source>
</evidence>
<feature type="transmembrane region" description="Helical" evidence="6">
    <location>
        <begin position="124"/>
        <end position="145"/>
    </location>
</feature>
<evidence type="ECO:0000256" key="3">
    <source>
        <dbReference type="ARBA" id="ARBA00022692"/>
    </source>
</evidence>
<evidence type="ECO:0000313" key="8">
    <source>
        <dbReference type="Proteomes" id="UP000033980"/>
    </source>
</evidence>
<evidence type="ECO:0000256" key="1">
    <source>
        <dbReference type="ARBA" id="ARBA00004651"/>
    </source>
</evidence>
<dbReference type="EMBL" id="LCFK01000003">
    <property type="protein sequence ID" value="KKS94767.1"/>
    <property type="molecule type" value="Genomic_DNA"/>
</dbReference>
<feature type="transmembrane region" description="Helical" evidence="6">
    <location>
        <begin position="365"/>
        <end position="383"/>
    </location>
</feature>
<feature type="transmembrane region" description="Helical" evidence="6">
    <location>
        <begin position="180"/>
        <end position="202"/>
    </location>
</feature>
<keyword evidence="4 6" id="KW-1133">Transmembrane helix</keyword>
<feature type="transmembrane region" description="Helical" evidence="6">
    <location>
        <begin position="389"/>
        <end position="411"/>
    </location>
</feature>
<evidence type="ECO:0000256" key="2">
    <source>
        <dbReference type="ARBA" id="ARBA00022475"/>
    </source>
</evidence>
<dbReference type="InterPro" id="IPR050833">
    <property type="entry name" value="Poly_Biosynth_Transport"/>
</dbReference>
<feature type="transmembrane region" description="Helical" evidence="6">
    <location>
        <begin position="49"/>
        <end position="70"/>
    </location>
</feature>
<name>A0A0G1DAS5_9BACT</name>
<feature type="transmembrane region" description="Helical" evidence="6">
    <location>
        <begin position="152"/>
        <end position="174"/>
    </location>
</feature>
<keyword evidence="5 6" id="KW-0472">Membrane</keyword>
<feature type="transmembrane region" description="Helical" evidence="6">
    <location>
        <begin position="12"/>
        <end position="29"/>
    </location>
</feature>
<evidence type="ECO:0000256" key="5">
    <source>
        <dbReference type="ARBA" id="ARBA00023136"/>
    </source>
</evidence>
<feature type="transmembrane region" description="Helical" evidence="6">
    <location>
        <begin position="257"/>
        <end position="283"/>
    </location>
</feature>
<accession>A0A0G1DAS5</accession>
<proteinExistence type="predicted"/>
<organism evidence="7 8">
    <name type="scientific">Candidatus Collierbacteria bacterium GW2011_GWC2_43_12</name>
    <dbReference type="NCBI Taxonomy" id="1618390"/>
    <lineage>
        <taxon>Bacteria</taxon>
        <taxon>Candidatus Collieribacteriota</taxon>
    </lineage>
</organism>
<gene>
    <name evidence="7" type="ORF">UV68_C0003G0005</name>
</gene>
<evidence type="ECO:0000313" key="7">
    <source>
        <dbReference type="EMBL" id="KKS94767.1"/>
    </source>
</evidence>
<reference evidence="7 8" key="1">
    <citation type="journal article" date="2015" name="Nature">
        <title>rRNA introns, odd ribosomes, and small enigmatic genomes across a large radiation of phyla.</title>
        <authorList>
            <person name="Brown C.T."/>
            <person name="Hug L.A."/>
            <person name="Thomas B.C."/>
            <person name="Sharon I."/>
            <person name="Castelle C.J."/>
            <person name="Singh A."/>
            <person name="Wilkins M.J."/>
            <person name="Williams K.H."/>
            <person name="Banfield J.F."/>
        </authorList>
    </citation>
    <scope>NUCLEOTIDE SEQUENCE [LARGE SCALE GENOMIC DNA]</scope>
</reference>
<keyword evidence="3 6" id="KW-0812">Transmembrane</keyword>
<keyword evidence="2" id="KW-1003">Cell membrane</keyword>
<protein>
    <submittedName>
        <fullName evidence="7">Polysaccharide biosynthesis protein</fullName>
    </submittedName>
</protein>
<dbReference type="AlphaFoldDB" id="A0A0G1DAS5"/>
<dbReference type="PANTHER" id="PTHR30250">
    <property type="entry name" value="PST FAMILY PREDICTED COLANIC ACID TRANSPORTER"/>
    <property type="match status" value="1"/>
</dbReference>
<comment type="caution">
    <text evidence="7">The sequence shown here is derived from an EMBL/GenBank/DDBJ whole genome shotgun (WGS) entry which is preliminary data.</text>
</comment>
<feature type="transmembrane region" description="Helical" evidence="6">
    <location>
        <begin position="90"/>
        <end position="112"/>
    </location>
</feature>
<feature type="transmembrane region" description="Helical" evidence="6">
    <location>
        <begin position="295"/>
        <end position="317"/>
    </location>
</feature>
<feature type="transmembrane region" description="Helical" evidence="6">
    <location>
        <begin position="337"/>
        <end position="358"/>
    </location>
</feature>
<comment type="subcellular location">
    <subcellularLocation>
        <location evidence="1">Cell membrane</location>
        <topology evidence="1">Multi-pass membrane protein</topology>
    </subcellularLocation>
</comment>
<dbReference type="PANTHER" id="PTHR30250:SF26">
    <property type="entry name" value="PSMA PROTEIN"/>
    <property type="match status" value="1"/>
</dbReference>
<dbReference type="GO" id="GO:0005886">
    <property type="term" value="C:plasma membrane"/>
    <property type="evidence" value="ECO:0007669"/>
    <property type="project" value="UniProtKB-SubCell"/>
</dbReference>